<evidence type="ECO:0000256" key="1">
    <source>
        <dbReference type="SAM" id="MobiDB-lite"/>
    </source>
</evidence>
<dbReference type="RefSeq" id="WP_249274505.1">
    <property type="nucleotide sequence ID" value="NZ_CP147247.1"/>
</dbReference>
<dbReference type="Gene3D" id="3.90.1750.20">
    <property type="entry name" value="Putative Large Serine Recombinase, Chain B, Domain 2"/>
    <property type="match status" value="1"/>
</dbReference>
<organism evidence="4">
    <name type="scientific">Candidatus Enterococcus clewellii</name>
    <dbReference type="NCBI Taxonomy" id="1834193"/>
    <lineage>
        <taxon>Bacteria</taxon>
        <taxon>Bacillati</taxon>
        <taxon>Bacillota</taxon>
        <taxon>Bacilli</taxon>
        <taxon>Lactobacillales</taxon>
        <taxon>Enterococcaceae</taxon>
        <taxon>Enterococcus</taxon>
    </lineage>
</organism>
<dbReference type="EMBL" id="CP147247">
    <property type="protein sequence ID" value="WYJ90497.1"/>
    <property type="molecule type" value="Genomic_DNA"/>
</dbReference>
<reference evidence="5" key="2">
    <citation type="submission" date="2017-05" db="EMBL/GenBank/DDBJ databases">
        <authorList>
            <consortium name="The Broad Institute Genomics Platform"/>
            <consortium name="The Broad Institute Genomic Center for Infectious Diseases"/>
            <person name="Earl A."/>
            <person name="Manson A."/>
            <person name="Schwartman J."/>
            <person name="Gilmore M."/>
            <person name="Abouelleil A."/>
            <person name="Cao P."/>
            <person name="Chapman S."/>
            <person name="Cusick C."/>
            <person name="Shea T."/>
            <person name="Young S."/>
            <person name="Neafsey D."/>
            <person name="Nusbaum C."/>
            <person name="Birren B."/>
        </authorList>
    </citation>
    <scope>NUCLEOTIDE SEQUENCE</scope>
    <source>
        <strain evidence="5">9E7_DIV0242</strain>
    </source>
</reference>
<dbReference type="Proteomes" id="UP000195141">
    <property type="component" value="Chromosome"/>
</dbReference>
<dbReference type="SUPFAM" id="SSF53041">
    <property type="entry name" value="Resolvase-like"/>
    <property type="match status" value="1"/>
</dbReference>
<dbReference type="PANTHER" id="PTHR30461:SF23">
    <property type="entry name" value="DNA RECOMBINASE-RELATED"/>
    <property type="match status" value="1"/>
</dbReference>
<dbReference type="SMART" id="SM00857">
    <property type="entry name" value="Resolvase"/>
    <property type="match status" value="1"/>
</dbReference>
<protein>
    <recommendedName>
        <fullName evidence="7">Resolvase/invertase-type recombinase catalytic domain-containing protein</fullName>
    </recommendedName>
</protein>
<dbReference type="CDD" id="cd00338">
    <property type="entry name" value="Ser_Recombinase"/>
    <property type="match status" value="1"/>
</dbReference>
<dbReference type="PROSITE" id="PS51736">
    <property type="entry name" value="RECOMBINASES_3"/>
    <property type="match status" value="1"/>
</dbReference>
<evidence type="ECO:0000313" key="4">
    <source>
        <dbReference type="EMBL" id="OTP14473.1"/>
    </source>
</evidence>
<keyword evidence="6" id="KW-1185">Reference proteome</keyword>
<reference evidence="5" key="3">
    <citation type="submission" date="2024-03" db="EMBL/GenBank/DDBJ databases">
        <title>The Genome Sequence of Enterococcus sp. DIV0242b.</title>
        <authorList>
            <consortium name="The Broad Institute Genomics Platform"/>
            <consortium name="The Broad Institute Microbial Omics Core"/>
            <consortium name="The Broad Institute Genomic Center for Infectious Diseases"/>
            <person name="Earl A."/>
            <person name="Manson A."/>
            <person name="Gilmore M."/>
            <person name="Schwartman J."/>
            <person name="Shea T."/>
            <person name="Abouelleil A."/>
            <person name="Cao P."/>
            <person name="Chapman S."/>
            <person name="Cusick C."/>
            <person name="Young S."/>
            <person name="Neafsey D."/>
            <person name="Nusbaum C."/>
            <person name="Birren B."/>
        </authorList>
    </citation>
    <scope>NUCLEOTIDE SEQUENCE</scope>
    <source>
        <strain evidence="5">9E7_DIV0242</strain>
    </source>
</reference>
<dbReference type="AlphaFoldDB" id="A0A242K4V9"/>
<dbReference type="Pfam" id="PF00239">
    <property type="entry name" value="Resolvase"/>
    <property type="match status" value="1"/>
</dbReference>
<gene>
    <name evidence="5" type="ORF">A5888_002254</name>
    <name evidence="4" type="ORF">A5888_002574</name>
</gene>
<dbReference type="GO" id="GO:0003677">
    <property type="term" value="F:DNA binding"/>
    <property type="evidence" value="ECO:0007669"/>
    <property type="project" value="InterPro"/>
</dbReference>
<accession>A0A242K4V9</accession>
<evidence type="ECO:0000259" key="3">
    <source>
        <dbReference type="PROSITE" id="PS51737"/>
    </source>
</evidence>
<feature type="domain" description="Recombinase" evidence="3">
    <location>
        <begin position="213"/>
        <end position="339"/>
    </location>
</feature>
<dbReference type="GO" id="GO:0000150">
    <property type="term" value="F:DNA strand exchange activity"/>
    <property type="evidence" value="ECO:0007669"/>
    <property type="project" value="InterPro"/>
</dbReference>
<feature type="domain" description="Resolvase/invertase-type recombinase catalytic" evidence="2">
    <location>
        <begin position="54"/>
        <end position="204"/>
    </location>
</feature>
<dbReference type="PANTHER" id="PTHR30461">
    <property type="entry name" value="DNA-INVERTASE FROM LAMBDOID PROPHAGE"/>
    <property type="match status" value="1"/>
</dbReference>
<dbReference type="PROSITE" id="PS51737">
    <property type="entry name" value="RECOMBINASE_DNA_BIND"/>
    <property type="match status" value="1"/>
</dbReference>
<dbReference type="EMBL" id="NGMM01000004">
    <property type="protein sequence ID" value="OTP14473.1"/>
    <property type="molecule type" value="Genomic_DNA"/>
</dbReference>
<evidence type="ECO:0000259" key="2">
    <source>
        <dbReference type="PROSITE" id="PS51736"/>
    </source>
</evidence>
<dbReference type="InterPro" id="IPR011109">
    <property type="entry name" value="DNA_bind_recombinase_dom"/>
</dbReference>
<dbReference type="InterPro" id="IPR050639">
    <property type="entry name" value="SSR_resolvase"/>
</dbReference>
<evidence type="ECO:0000313" key="5">
    <source>
        <dbReference type="EMBL" id="WYJ90497.1"/>
    </source>
</evidence>
<dbReference type="InterPro" id="IPR038109">
    <property type="entry name" value="DNA_bind_recomb_sf"/>
</dbReference>
<dbReference type="Pfam" id="PF07508">
    <property type="entry name" value="Recombinase"/>
    <property type="match status" value="1"/>
</dbReference>
<name>A0A242K4V9_9ENTE</name>
<evidence type="ECO:0000313" key="6">
    <source>
        <dbReference type="Proteomes" id="UP000195141"/>
    </source>
</evidence>
<dbReference type="InterPro" id="IPR036162">
    <property type="entry name" value="Resolvase-like_N_sf"/>
</dbReference>
<sequence>MDINRLRDREWSEEKKSEKRERRKEIRSAYLEKRQVEIIPSKKELLEEKRKKKRVAAYCRVSTYEEEQEGSFELQIQAYTEKILNNPDWEMAEVYADQGVSGTTLRNRVNFQRLLDDCRNDKVDLILVKSISRFTRNTLHFISINRELKALPNPVGIYIEDMGINTLNGMSEYVLNMMSVIAQGESEQKSNAIKWANLRRWERGIPFVVTNNLLGYSKDNFGKIIIDEEEAEIVKFIYNAFLEGANFTLIAKLLTQAKVPTPTGGLVWRATTVGNILKNEKYCGDVIMQKPYTVDCFTHKRKKNNGEKRKYVIRDCLPPIISKKDWKKVENILSFPYRKRVFKESPYLKENKVVIKKWKSGVLKGFIIFDPNWTSSDIQEVLKRID</sequence>
<evidence type="ECO:0008006" key="7">
    <source>
        <dbReference type="Google" id="ProtNLM"/>
    </source>
</evidence>
<reference evidence="4" key="1">
    <citation type="submission" date="2017-05" db="EMBL/GenBank/DDBJ databases">
        <title>The Genome Sequence of Enterococcus sp. 9E7_DIV0242.</title>
        <authorList>
            <consortium name="The Broad Institute Genomics Platform"/>
            <consortium name="The Broad Institute Genomic Center for Infectious Diseases"/>
            <person name="Earl A."/>
            <person name="Manson A."/>
            <person name="Schwartman J."/>
            <person name="Gilmore M."/>
            <person name="Abouelleil A."/>
            <person name="Cao P."/>
            <person name="Chapman S."/>
            <person name="Cusick C."/>
            <person name="Shea T."/>
            <person name="Young S."/>
            <person name="Neafsey D."/>
            <person name="Nusbaum C."/>
            <person name="Birren B."/>
        </authorList>
    </citation>
    <scope>NUCLEOTIDE SEQUENCE [LARGE SCALE GENOMIC DNA]</scope>
    <source>
        <strain evidence="4">9E7_DIV0242</strain>
    </source>
</reference>
<dbReference type="Gene3D" id="3.40.50.1390">
    <property type="entry name" value="Resolvase, N-terminal catalytic domain"/>
    <property type="match status" value="1"/>
</dbReference>
<feature type="region of interest" description="Disordered" evidence="1">
    <location>
        <begin position="1"/>
        <end position="22"/>
    </location>
</feature>
<proteinExistence type="predicted"/>
<dbReference type="InterPro" id="IPR006119">
    <property type="entry name" value="Resolv_N"/>
</dbReference>